<sequence>MTPTPSQVQTVAANVIDLENSPEEDIPVKTSPSTETHVTSTQNSNSKTANNDTTNPTQSNITFANPTNVRPKKGNTTNSKPNPKNFKPTGKNSKPIAKSTSKPAAKPTVNATPNKTTKPTEKPTVNPTNKKTTKPNTKPSAKPLPARPQTRSATRVSPRKTKKKVVEEPANEDDGSSSHDSYDSVEDNVYIPRADELSIDNEDEDEIRISQARKKDSNRRRGDAMDLKKARKEIMVEDDGLVSDSDSDDALGLVFGRDENLAEEDEEDDAYDADSDGKDSWHSLEMKSPPNSEDEANTVDYDTPLFEEGGKFGEVRIEVGMRFKTKRDFMDAVREFTLQE</sequence>
<feature type="region of interest" description="Disordered" evidence="1">
    <location>
        <begin position="1"/>
        <end position="298"/>
    </location>
</feature>
<accession>A0ABU6VZ61</accession>
<comment type="caution">
    <text evidence="2">The sequence shown here is derived from an EMBL/GenBank/DDBJ whole genome shotgun (WGS) entry which is preliminary data.</text>
</comment>
<feature type="compositionally biased region" description="Low complexity" evidence="1">
    <location>
        <begin position="106"/>
        <end position="143"/>
    </location>
</feature>
<feature type="non-terminal residue" evidence="2">
    <location>
        <position position="340"/>
    </location>
</feature>
<dbReference type="EMBL" id="JASCZI010157783">
    <property type="protein sequence ID" value="MED6178804.1"/>
    <property type="molecule type" value="Genomic_DNA"/>
</dbReference>
<name>A0ABU6VZ61_9FABA</name>
<evidence type="ECO:0000313" key="3">
    <source>
        <dbReference type="Proteomes" id="UP001341840"/>
    </source>
</evidence>
<protein>
    <submittedName>
        <fullName evidence="2">Uncharacterized protein</fullName>
    </submittedName>
</protein>
<evidence type="ECO:0000313" key="2">
    <source>
        <dbReference type="EMBL" id="MED6178804.1"/>
    </source>
</evidence>
<feature type="compositionally biased region" description="Acidic residues" evidence="1">
    <location>
        <begin position="236"/>
        <end position="249"/>
    </location>
</feature>
<proteinExistence type="predicted"/>
<feature type="compositionally biased region" description="Acidic residues" evidence="1">
    <location>
        <begin position="261"/>
        <end position="274"/>
    </location>
</feature>
<evidence type="ECO:0000256" key="1">
    <source>
        <dbReference type="SAM" id="MobiDB-lite"/>
    </source>
</evidence>
<feature type="compositionally biased region" description="Basic and acidic residues" evidence="1">
    <location>
        <begin position="213"/>
        <end position="235"/>
    </location>
</feature>
<feature type="compositionally biased region" description="Basic and acidic residues" evidence="1">
    <location>
        <begin position="275"/>
        <end position="285"/>
    </location>
</feature>
<feature type="compositionally biased region" description="Polar residues" evidence="1">
    <location>
        <begin position="30"/>
        <end position="82"/>
    </location>
</feature>
<feature type="compositionally biased region" description="Acidic residues" evidence="1">
    <location>
        <begin position="197"/>
        <end position="206"/>
    </location>
</feature>
<gene>
    <name evidence="2" type="ORF">PIB30_111065</name>
</gene>
<dbReference type="Proteomes" id="UP001341840">
    <property type="component" value="Unassembled WGS sequence"/>
</dbReference>
<organism evidence="2 3">
    <name type="scientific">Stylosanthes scabra</name>
    <dbReference type="NCBI Taxonomy" id="79078"/>
    <lineage>
        <taxon>Eukaryota</taxon>
        <taxon>Viridiplantae</taxon>
        <taxon>Streptophyta</taxon>
        <taxon>Embryophyta</taxon>
        <taxon>Tracheophyta</taxon>
        <taxon>Spermatophyta</taxon>
        <taxon>Magnoliopsida</taxon>
        <taxon>eudicotyledons</taxon>
        <taxon>Gunneridae</taxon>
        <taxon>Pentapetalae</taxon>
        <taxon>rosids</taxon>
        <taxon>fabids</taxon>
        <taxon>Fabales</taxon>
        <taxon>Fabaceae</taxon>
        <taxon>Papilionoideae</taxon>
        <taxon>50 kb inversion clade</taxon>
        <taxon>dalbergioids sensu lato</taxon>
        <taxon>Dalbergieae</taxon>
        <taxon>Pterocarpus clade</taxon>
        <taxon>Stylosanthes</taxon>
    </lineage>
</organism>
<reference evidence="2 3" key="1">
    <citation type="journal article" date="2023" name="Plants (Basel)">
        <title>Bridging the Gap: Combining Genomics and Transcriptomics Approaches to Understand Stylosanthes scabra, an Orphan Legume from the Brazilian Caatinga.</title>
        <authorList>
            <person name="Ferreira-Neto J.R.C."/>
            <person name="da Silva M.D."/>
            <person name="Binneck E."/>
            <person name="de Melo N.F."/>
            <person name="da Silva R.H."/>
            <person name="de Melo A.L.T.M."/>
            <person name="Pandolfi V."/>
            <person name="Bustamante F.O."/>
            <person name="Brasileiro-Vidal A.C."/>
            <person name="Benko-Iseppon A.M."/>
        </authorList>
    </citation>
    <scope>NUCLEOTIDE SEQUENCE [LARGE SCALE GENOMIC DNA]</scope>
    <source>
        <tissue evidence="2">Leaves</tissue>
    </source>
</reference>
<feature type="compositionally biased region" description="Polar residues" evidence="1">
    <location>
        <begin position="1"/>
        <end position="12"/>
    </location>
</feature>
<keyword evidence="3" id="KW-1185">Reference proteome</keyword>